<dbReference type="CDD" id="cd00113">
    <property type="entry name" value="PLAT"/>
    <property type="match status" value="1"/>
</dbReference>
<dbReference type="PANTHER" id="PTHR31718:SF31">
    <property type="entry name" value="OS01G0172800 PROTEIN"/>
    <property type="match status" value="1"/>
</dbReference>
<accession>A0A7J7MP41</accession>
<keyword evidence="1" id="KW-0732">Signal</keyword>
<evidence type="ECO:0000313" key="2">
    <source>
        <dbReference type="EMBL" id="KAF6156651.1"/>
    </source>
</evidence>
<dbReference type="Proteomes" id="UP000541444">
    <property type="component" value="Unassembled WGS sequence"/>
</dbReference>
<keyword evidence="3" id="KW-1185">Reference proteome</keyword>
<protein>
    <recommendedName>
        <fullName evidence="4">Embryo-specific protein 3</fullName>
    </recommendedName>
</protein>
<dbReference type="AlphaFoldDB" id="A0A7J7MP41"/>
<comment type="caution">
    <text evidence="2">The sequence shown here is derived from an EMBL/GenBank/DDBJ whole genome shotgun (WGS) entry which is preliminary data.</text>
</comment>
<gene>
    <name evidence="2" type="ORF">GIB67_017787</name>
</gene>
<dbReference type="Pfam" id="PF06232">
    <property type="entry name" value="ATS3"/>
    <property type="match status" value="1"/>
</dbReference>
<sequence length="170" mass="19304">MLKPILLLLLLFISSSTSQSNPTSLLEPKRIESLTIQSNEHLTTTCYYDVYITTSCSSPTYTRDQISISFGDAYGYQVYAPRIDDPRSGAFERCSTDTYRLSGPCMYQICYLYLYRTGSDGWKPESVTVYQPSWQPAYFYYNTYVPYGVWFGFNYCNNVNVVKAAAAAAA</sequence>
<evidence type="ECO:0000313" key="3">
    <source>
        <dbReference type="Proteomes" id="UP000541444"/>
    </source>
</evidence>
<dbReference type="OrthoDB" id="817978at2759"/>
<feature type="chain" id="PRO_5029895857" description="Embryo-specific protein 3" evidence="1">
    <location>
        <begin position="19"/>
        <end position="170"/>
    </location>
</feature>
<dbReference type="EMBL" id="JACGCM010001311">
    <property type="protein sequence ID" value="KAF6156651.1"/>
    <property type="molecule type" value="Genomic_DNA"/>
</dbReference>
<feature type="signal peptide" evidence="1">
    <location>
        <begin position="1"/>
        <end position="18"/>
    </location>
</feature>
<dbReference type="InterPro" id="IPR010417">
    <property type="entry name" value="Embryo-specific_ATS3"/>
</dbReference>
<name>A0A7J7MP41_9MAGN</name>
<dbReference type="PANTHER" id="PTHR31718">
    <property type="entry name" value="PLAT DOMAIN-CONTAINING PROTEIN"/>
    <property type="match status" value="1"/>
</dbReference>
<dbReference type="SUPFAM" id="SSF49723">
    <property type="entry name" value="Lipase/lipooxygenase domain (PLAT/LH2 domain)"/>
    <property type="match status" value="1"/>
</dbReference>
<evidence type="ECO:0000256" key="1">
    <source>
        <dbReference type="SAM" id="SignalP"/>
    </source>
</evidence>
<dbReference type="InterPro" id="IPR036392">
    <property type="entry name" value="PLAT/LH2_dom_sf"/>
</dbReference>
<reference evidence="2 3" key="1">
    <citation type="journal article" date="2020" name="IScience">
        <title>Genome Sequencing of the Endangered Kingdonia uniflora (Circaeasteraceae, Ranunculales) Reveals Potential Mechanisms of Evolutionary Specialization.</title>
        <authorList>
            <person name="Sun Y."/>
            <person name="Deng T."/>
            <person name="Zhang A."/>
            <person name="Moore M.J."/>
            <person name="Landis J.B."/>
            <person name="Lin N."/>
            <person name="Zhang H."/>
            <person name="Zhang X."/>
            <person name="Huang J."/>
            <person name="Zhang X."/>
            <person name="Sun H."/>
            <person name="Wang H."/>
        </authorList>
    </citation>
    <scope>NUCLEOTIDE SEQUENCE [LARGE SCALE GENOMIC DNA]</scope>
    <source>
        <strain evidence="2">TB1705</strain>
        <tissue evidence="2">Leaf</tissue>
    </source>
</reference>
<organism evidence="2 3">
    <name type="scientific">Kingdonia uniflora</name>
    <dbReference type="NCBI Taxonomy" id="39325"/>
    <lineage>
        <taxon>Eukaryota</taxon>
        <taxon>Viridiplantae</taxon>
        <taxon>Streptophyta</taxon>
        <taxon>Embryophyta</taxon>
        <taxon>Tracheophyta</taxon>
        <taxon>Spermatophyta</taxon>
        <taxon>Magnoliopsida</taxon>
        <taxon>Ranunculales</taxon>
        <taxon>Circaeasteraceae</taxon>
        <taxon>Kingdonia</taxon>
    </lineage>
</organism>
<proteinExistence type="predicted"/>
<dbReference type="Gene3D" id="2.60.60.20">
    <property type="entry name" value="PLAT/LH2 domain"/>
    <property type="match status" value="1"/>
</dbReference>
<evidence type="ECO:0008006" key="4">
    <source>
        <dbReference type="Google" id="ProtNLM"/>
    </source>
</evidence>